<dbReference type="PANTHER" id="PTHR43591">
    <property type="entry name" value="METHYLTRANSFERASE"/>
    <property type="match status" value="1"/>
</dbReference>
<feature type="region of interest" description="Disordered" evidence="1">
    <location>
        <begin position="1"/>
        <end position="29"/>
    </location>
</feature>
<dbReference type="PANTHER" id="PTHR43591:SF105">
    <property type="entry name" value="METHYLTRANSFERASE DOMAIN-CONTAINING PROTEIN-RELATED"/>
    <property type="match status" value="1"/>
</dbReference>
<keyword evidence="2" id="KW-0489">Methyltransferase</keyword>
<accession>A0A6A6HJ28</accession>
<gene>
    <name evidence="2" type="ORF">EV356DRAFT_361630</name>
</gene>
<proteinExistence type="predicted"/>
<dbReference type="Gene3D" id="3.40.50.150">
    <property type="entry name" value="Vaccinia Virus protein VP39"/>
    <property type="match status" value="1"/>
</dbReference>
<dbReference type="GO" id="GO:0008168">
    <property type="term" value="F:methyltransferase activity"/>
    <property type="evidence" value="ECO:0007669"/>
    <property type="project" value="UniProtKB-KW"/>
</dbReference>
<dbReference type="InterPro" id="IPR029063">
    <property type="entry name" value="SAM-dependent_MTases_sf"/>
</dbReference>
<protein>
    <submittedName>
        <fullName evidence="2">S-adenosyl-L-methionine-dependent methyltransferase</fullName>
    </submittedName>
</protein>
<evidence type="ECO:0000313" key="3">
    <source>
        <dbReference type="Proteomes" id="UP000800092"/>
    </source>
</evidence>
<reference evidence="2" key="1">
    <citation type="journal article" date="2020" name="Stud. Mycol.">
        <title>101 Dothideomycetes genomes: a test case for predicting lifestyles and emergence of pathogens.</title>
        <authorList>
            <person name="Haridas S."/>
            <person name="Albert R."/>
            <person name="Binder M."/>
            <person name="Bloem J."/>
            <person name="Labutti K."/>
            <person name="Salamov A."/>
            <person name="Andreopoulos B."/>
            <person name="Baker S."/>
            <person name="Barry K."/>
            <person name="Bills G."/>
            <person name="Bluhm B."/>
            <person name="Cannon C."/>
            <person name="Castanera R."/>
            <person name="Culley D."/>
            <person name="Daum C."/>
            <person name="Ezra D."/>
            <person name="Gonzalez J."/>
            <person name="Henrissat B."/>
            <person name="Kuo A."/>
            <person name="Liang C."/>
            <person name="Lipzen A."/>
            <person name="Lutzoni F."/>
            <person name="Magnuson J."/>
            <person name="Mondo S."/>
            <person name="Nolan M."/>
            <person name="Ohm R."/>
            <person name="Pangilinan J."/>
            <person name="Park H.-J."/>
            <person name="Ramirez L."/>
            <person name="Alfaro M."/>
            <person name="Sun H."/>
            <person name="Tritt A."/>
            <person name="Yoshinaga Y."/>
            <person name="Zwiers L.-H."/>
            <person name="Turgeon B."/>
            <person name="Goodwin S."/>
            <person name="Spatafora J."/>
            <person name="Crous P."/>
            <person name="Grigoriev I."/>
        </authorList>
    </citation>
    <scope>NUCLEOTIDE SEQUENCE</scope>
    <source>
        <strain evidence="2">Tuck. ex Michener</strain>
    </source>
</reference>
<keyword evidence="3" id="KW-1185">Reference proteome</keyword>
<organism evidence="2 3">
    <name type="scientific">Viridothelium virens</name>
    <name type="common">Speckled blister lichen</name>
    <name type="synonym">Trypethelium virens</name>
    <dbReference type="NCBI Taxonomy" id="1048519"/>
    <lineage>
        <taxon>Eukaryota</taxon>
        <taxon>Fungi</taxon>
        <taxon>Dikarya</taxon>
        <taxon>Ascomycota</taxon>
        <taxon>Pezizomycotina</taxon>
        <taxon>Dothideomycetes</taxon>
        <taxon>Dothideomycetes incertae sedis</taxon>
        <taxon>Trypetheliales</taxon>
        <taxon>Trypetheliaceae</taxon>
        <taxon>Viridothelium</taxon>
    </lineage>
</organism>
<dbReference type="SUPFAM" id="SSF53335">
    <property type="entry name" value="S-adenosyl-L-methionine-dependent methyltransferases"/>
    <property type="match status" value="1"/>
</dbReference>
<dbReference type="OrthoDB" id="2013972at2759"/>
<keyword evidence="2" id="KW-0808">Transferase</keyword>
<dbReference type="GO" id="GO:0032259">
    <property type="term" value="P:methylation"/>
    <property type="evidence" value="ECO:0007669"/>
    <property type="project" value="UniProtKB-KW"/>
</dbReference>
<name>A0A6A6HJ28_VIRVR</name>
<sequence>MSSGADEDRDDAGNLPIFSNTIDPTTQDEMDIDPTAPPVFPPVIFGTSSHSEPLSAAHPLLAFQPHDNQDPHALFYADDHDSAYDSASLLGDDTDTLASFITDYRYENGRRYHSFRDGAYWGPNDDRQNELVDLAHHMYLITLDGNLHLAPIADGVKGNVHEILDIGTGTGIWAIDMADEYPCARVTGTDLSPIQPDFVPPNCSFEIDDVTLEWTFPDDRFDFIHIRELFGCIPDWDFFLQQAWRCLKPGGWVEIVEHSVWPVSEDGDVPANHFYNTWGRTVEGLGERWGKTFCIWRQSREKVIAAGFTDVVERRFKWPIGGWSVDPKMRELGMWNQLRMMDGVEGFMLRILTGPGGMSVQTAQAFLGRMKDELRNPKNQGFQGGHAFYLDGSVVYGRKPL</sequence>
<evidence type="ECO:0000313" key="2">
    <source>
        <dbReference type="EMBL" id="KAF2237882.1"/>
    </source>
</evidence>
<dbReference type="EMBL" id="ML991778">
    <property type="protein sequence ID" value="KAF2237882.1"/>
    <property type="molecule type" value="Genomic_DNA"/>
</dbReference>
<dbReference type="Pfam" id="PF13489">
    <property type="entry name" value="Methyltransf_23"/>
    <property type="match status" value="1"/>
</dbReference>
<evidence type="ECO:0000256" key="1">
    <source>
        <dbReference type="SAM" id="MobiDB-lite"/>
    </source>
</evidence>
<dbReference type="CDD" id="cd02440">
    <property type="entry name" value="AdoMet_MTases"/>
    <property type="match status" value="1"/>
</dbReference>
<dbReference type="AlphaFoldDB" id="A0A6A6HJ28"/>
<feature type="compositionally biased region" description="Acidic residues" evidence="1">
    <location>
        <begin position="1"/>
        <end position="10"/>
    </location>
</feature>
<dbReference type="Proteomes" id="UP000800092">
    <property type="component" value="Unassembled WGS sequence"/>
</dbReference>